<protein>
    <recommendedName>
        <fullName evidence="2">Protein CPL1-like domain-containing protein</fullName>
    </recommendedName>
</protein>
<comment type="caution">
    <text evidence="3">The sequence shown here is derived from an EMBL/GenBank/DDBJ whole genome shotgun (WGS) entry which is preliminary data.</text>
</comment>
<dbReference type="STRING" id="106004.A0A1Y2G412"/>
<dbReference type="AlphaFoldDB" id="A0A1Y2G412"/>
<evidence type="ECO:0000256" key="1">
    <source>
        <dbReference type="SAM" id="SignalP"/>
    </source>
</evidence>
<sequence length="219" mass="22901">MLCRLSVLALCAASLAAAAPSDVVERDVSPVAAFPANLARRFSSTVGLLRSRGRAEAAPVVERSISDELVAMLKGATQPPRQRLPSASAAFAPEATGAAAAAPSASQASSERAAKRSIEYVKQKIQDTPWEALDSTLLCPGTETACPIFPRMGTYECIETDNSLESCGGCASRGEGEDCTAIKGAQGVGCSAGRCQVFTCQDGYKLDHNRCRKVRSTKA</sequence>
<dbReference type="Pfam" id="PF21671">
    <property type="entry name" value="CPL1-like"/>
    <property type="match status" value="1"/>
</dbReference>
<feature type="chain" id="PRO_5012033710" description="Protein CPL1-like domain-containing protein" evidence="1">
    <location>
        <begin position="19"/>
        <end position="219"/>
    </location>
</feature>
<dbReference type="PANTHER" id="PTHR35192:SF2">
    <property type="entry name" value="APPLE DOMAIN-CONTAINING PROTEIN"/>
    <property type="match status" value="1"/>
</dbReference>
<dbReference type="PANTHER" id="PTHR35192">
    <property type="entry name" value="PROTEIN, PUTATIVE-RELATED"/>
    <property type="match status" value="1"/>
</dbReference>
<dbReference type="InParanoid" id="A0A1Y2G412"/>
<dbReference type="OrthoDB" id="439917at2759"/>
<feature type="domain" description="Protein CPL1-like" evidence="2">
    <location>
        <begin position="155"/>
        <end position="209"/>
    </location>
</feature>
<evidence type="ECO:0000313" key="4">
    <source>
        <dbReference type="Proteomes" id="UP000193467"/>
    </source>
</evidence>
<dbReference type="EMBL" id="MCGR01000003">
    <property type="protein sequence ID" value="ORY90772.1"/>
    <property type="molecule type" value="Genomic_DNA"/>
</dbReference>
<proteinExistence type="predicted"/>
<evidence type="ECO:0000259" key="2">
    <source>
        <dbReference type="Pfam" id="PF21671"/>
    </source>
</evidence>
<keyword evidence="4" id="KW-1185">Reference proteome</keyword>
<keyword evidence="1" id="KW-0732">Signal</keyword>
<name>A0A1Y2G412_9BASI</name>
<accession>A0A1Y2G412</accession>
<organism evidence="3 4">
    <name type="scientific">Leucosporidium creatinivorum</name>
    <dbReference type="NCBI Taxonomy" id="106004"/>
    <lineage>
        <taxon>Eukaryota</taxon>
        <taxon>Fungi</taxon>
        <taxon>Dikarya</taxon>
        <taxon>Basidiomycota</taxon>
        <taxon>Pucciniomycotina</taxon>
        <taxon>Microbotryomycetes</taxon>
        <taxon>Leucosporidiales</taxon>
        <taxon>Leucosporidium</taxon>
    </lineage>
</organism>
<evidence type="ECO:0000313" key="3">
    <source>
        <dbReference type="EMBL" id="ORY90772.1"/>
    </source>
</evidence>
<dbReference type="InterPro" id="IPR038955">
    <property type="entry name" value="PriA/CPL1_fungi"/>
</dbReference>
<reference evidence="3 4" key="1">
    <citation type="submission" date="2016-07" db="EMBL/GenBank/DDBJ databases">
        <title>Pervasive Adenine N6-methylation of Active Genes in Fungi.</title>
        <authorList>
            <consortium name="DOE Joint Genome Institute"/>
            <person name="Mondo S.J."/>
            <person name="Dannebaum R.O."/>
            <person name="Kuo R.C."/>
            <person name="Labutti K."/>
            <person name="Haridas S."/>
            <person name="Kuo A."/>
            <person name="Salamov A."/>
            <person name="Ahrendt S.R."/>
            <person name="Lipzen A."/>
            <person name="Sullivan W."/>
            <person name="Andreopoulos W.B."/>
            <person name="Clum A."/>
            <person name="Lindquist E."/>
            <person name="Daum C."/>
            <person name="Ramamoorthy G.K."/>
            <person name="Gryganskyi A."/>
            <person name="Culley D."/>
            <person name="Magnuson J.K."/>
            <person name="James T.Y."/>
            <person name="O'Malley M.A."/>
            <person name="Stajich J.E."/>
            <person name="Spatafora J.W."/>
            <person name="Visel A."/>
            <person name="Grigoriev I.V."/>
        </authorList>
    </citation>
    <scope>NUCLEOTIDE SEQUENCE [LARGE SCALE GENOMIC DNA]</scope>
    <source>
        <strain evidence="3 4">62-1032</strain>
    </source>
</reference>
<feature type="signal peptide" evidence="1">
    <location>
        <begin position="1"/>
        <end position="18"/>
    </location>
</feature>
<dbReference type="InterPro" id="IPR048661">
    <property type="entry name" value="CPL1-like"/>
</dbReference>
<gene>
    <name evidence="3" type="ORF">BCR35DRAFT_328533</name>
</gene>
<dbReference type="Proteomes" id="UP000193467">
    <property type="component" value="Unassembled WGS sequence"/>
</dbReference>